<dbReference type="Proteomes" id="UP001732700">
    <property type="component" value="Chromosome 1D"/>
</dbReference>
<reference evidence="1" key="2">
    <citation type="submission" date="2025-09" db="UniProtKB">
        <authorList>
            <consortium name="EnsemblPlants"/>
        </authorList>
    </citation>
    <scope>IDENTIFICATION</scope>
</reference>
<protein>
    <submittedName>
        <fullName evidence="1">Uncharacterized protein</fullName>
    </submittedName>
</protein>
<evidence type="ECO:0000313" key="1">
    <source>
        <dbReference type="EnsemblPlants" id="AVESA.00010b.r2.1DG0173770.8.CDS"/>
    </source>
</evidence>
<reference evidence="1" key="1">
    <citation type="submission" date="2021-05" db="EMBL/GenBank/DDBJ databases">
        <authorList>
            <person name="Scholz U."/>
            <person name="Mascher M."/>
            <person name="Fiebig A."/>
        </authorList>
    </citation>
    <scope>NUCLEOTIDE SEQUENCE [LARGE SCALE GENOMIC DNA]</scope>
</reference>
<organism evidence="1 2">
    <name type="scientific">Avena sativa</name>
    <name type="common">Oat</name>
    <dbReference type="NCBI Taxonomy" id="4498"/>
    <lineage>
        <taxon>Eukaryota</taxon>
        <taxon>Viridiplantae</taxon>
        <taxon>Streptophyta</taxon>
        <taxon>Embryophyta</taxon>
        <taxon>Tracheophyta</taxon>
        <taxon>Spermatophyta</taxon>
        <taxon>Magnoliopsida</taxon>
        <taxon>Liliopsida</taxon>
        <taxon>Poales</taxon>
        <taxon>Poaceae</taxon>
        <taxon>BOP clade</taxon>
        <taxon>Pooideae</taxon>
        <taxon>Poodae</taxon>
        <taxon>Poeae</taxon>
        <taxon>Poeae Chloroplast Group 1 (Aveneae type)</taxon>
        <taxon>Aveninae</taxon>
        <taxon>Avena</taxon>
    </lineage>
</organism>
<sequence length="367" mass="41085">MSRKMANGSSRNKSKVFDSLIGDDASEVDPSYKIFLEHLCHQGNSYAFDAPDGGHGMPASVRYEEDDNISCVVAMDKDFTNVPNSSRRRYQGGPNAKRPGVTSGRDAHINVKTVTAPTDESYAAFLSLLKIKDGFIVIELEPGVTVAYEQEEETPAGYDEMSTVSSVKDRKHSTNAPQNMVEDNAMHGDEDRHRQTDNIICERATGRPPPDNLDSQDLTCTDEHRPAPCTESSDLNVYEDDQRSPIAFSCGVPSTFDENLDYVLSQPYDQNEYEELLRKATDRKPVSRQKHLRSVSKRYATGVLGLSYLDHYPDLATQIDSANTDEGQLNLLRKFFFWLENLSHEGAHMPWITKALSCDPIVADDYE</sequence>
<proteinExistence type="predicted"/>
<evidence type="ECO:0000313" key="2">
    <source>
        <dbReference type="Proteomes" id="UP001732700"/>
    </source>
</evidence>
<keyword evidence="2" id="KW-1185">Reference proteome</keyword>
<accession>A0ACD5U3D5</accession>
<dbReference type="EnsemblPlants" id="AVESA.00010b.r2.1DG0173770.8">
    <property type="protein sequence ID" value="AVESA.00010b.r2.1DG0173770.8.CDS"/>
    <property type="gene ID" value="AVESA.00010b.r2.1DG0173770"/>
</dbReference>
<name>A0ACD5U3D5_AVESA</name>